<dbReference type="PANTHER" id="PTHR46704:SF9">
    <property type="entry name" value="BHLH DOMAIN-CONTAINING PROTEIN"/>
    <property type="match status" value="1"/>
</dbReference>
<keyword evidence="2" id="KW-1185">Reference proteome</keyword>
<name>A0AAV1PLB6_SCOSC</name>
<organism evidence="1 2">
    <name type="scientific">Scomber scombrus</name>
    <name type="common">Atlantic mackerel</name>
    <name type="synonym">Scomber vernalis</name>
    <dbReference type="NCBI Taxonomy" id="13677"/>
    <lineage>
        <taxon>Eukaryota</taxon>
        <taxon>Metazoa</taxon>
        <taxon>Chordata</taxon>
        <taxon>Craniata</taxon>
        <taxon>Vertebrata</taxon>
        <taxon>Euteleostomi</taxon>
        <taxon>Actinopterygii</taxon>
        <taxon>Neopterygii</taxon>
        <taxon>Teleostei</taxon>
        <taxon>Neoteleostei</taxon>
        <taxon>Acanthomorphata</taxon>
        <taxon>Pelagiaria</taxon>
        <taxon>Scombriformes</taxon>
        <taxon>Scombridae</taxon>
        <taxon>Scomber</taxon>
    </lineage>
</organism>
<accession>A0AAV1PLB6</accession>
<protein>
    <submittedName>
        <fullName evidence="1">Uncharacterized protein</fullName>
    </submittedName>
</protein>
<evidence type="ECO:0000313" key="2">
    <source>
        <dbReference type="Proteomes" id="UP001314229"/>
    </source>
</evidence>
<dbReference type="PANTHER" id="PTHR46704">
    <property type="entry name" value="CXC DOMAIN-CONTAINING PROTEIN-RELATED"/>
    <property type="match status" value="1"/>
</dbReference>
<reference evidence="1 2" key="1">
    <citation type="submission" date="2024-01" db="EMBL/GenBank/DDBJ databases">
        <authorList>
            <person name="Alioto T."/>
            <person name="Alioto T."/>
            <person name="Gomez Garrido J."/>
        </authorList>
    </citation>
    <scope>NUCLEOTIDE SEQUENCE [LARGE SCALE GENOMIC DNA]</scope>
</reference>
<dbReference type="AlphaFoldDB" id="A0AAV1PLB6"/>
<evidence type="ECO:0000313" key="1">
    <source>
        <dbReference type="EMBL" id="CAK6971327.1"/>
    </source>
</evidence>
<proteinExistence type="predicted"/>
<dbReference type="Proteomes" id="UP001314229">
    <property type="component" value="Unassembled WGS sequence"/>
</dbReference>
<gene>
    <name evidence="1" type="ORF">FSCOSCO3_A028701</name>
</gene>
<sequence>MFGPELPKPACDVPKSKQRTVSVSLPALPVYAVGTRCRPPTRSYVEVKTSYGCVVSYLPTINAPATQMATVHEILLQSKNIMTSLHISNMSVAFDQALYCKVTEILWAHRDRFPNIVPRVGVFHTICMFLGVIGKRFQAAGLRDICIESGAVAEGSVSGVLDGHKYNRSLRFHKIMYEALLRLVWNQFPQWLTENHPDAHDLLDILPLVLSVFSEGISSTTVEESLDRTVFRKVHQYFCEFLQHLRS</sequence>
<dbReference type="EMBL" id="CAWUFR010000175">
    <property type="protein sequence ID" value="CAK6971327.1"/>
    <property type="molecule type" value="Genomic_DNA"/>
</dbReference>
<comment type="caution">
    <text evidence="1">The sequence shown here is derived from an EMBL/GenBank/DDBJ whole genome shotgun (WGS) entry which is preliminary data.</text>
</comment>